<dbReference type="PANTHER" id="PTHR46558:SF11">
    <property type="entry name" value="HTH-TYPE TRANSCRIPTIONAL REGULATOR XRE"/>
    <property type="match status" value="1"/>
</dbReference>
<keyword evidence="1" id="KW-0238">DNA-binding</keyword>
<dbReference type="CDD" id="cd00093">
    <property type="entry name" value="HTH_XRE"/>
    <property type="match status" value="1"/>
</dbReference>
<dbReference type="SUPFAM" id="SSF51306">
    <property type="entry name" value="LexA/Signal peptidase"/>
    <property type="match status" value="1"/>
</dbReference>
<evidence type="ECO:0000259" key="2">
    <source>
        <dbReference type="PROSITE" id="PS50943"/>
    </source>
</evidence>
<dbReference type="GO" id="GO:0003677">
    <property type="term" value="F:DNA binding"/>
    <property type="evidence" value="ECO:0007669"/>
    <property type="project" value="UniProtKB-KW"/>
</dbReference>
<dbReference type="AlphaFoldDB" id="A0A511Y7V1"/>
<dbReference type="InterPro" id="IPR010982">
    <property type="entry name" value="Lambda_DNA-bd_dom_sf"/>
</dbReference>
<evidence type="ECO:0000313" key="4">
    <source>
        <dbReference type="Proteomes" id="UP000321150"/>
    </source>
</evidence>
<name>A0A511Y7V1_9FLAO</name>
<reference evidence="3 4" key="1">
    <citation type="submission" date="2019-07" db="EMBL/GenBank/DDBJ databases">
        <title>Whole genome shotgun sequence of Chryseobacterium lathyri NBRC 105250.</title>
        <authorList>
            <person name="Hosoyama A."/>
            <person name="Uohara A."/>
            <person name="Ohji S."/>
            <person name="Ichikawa N."/>
        </authorList>
    </citation>
    <scope>NUCLEOTIDE SEQUENCE [LARGE SCALE GENOMIC DNA]</scope>
    <source>
        <strain evidence="3 4">NBRC 105250</strain>
    </source>
</reference>
<accession>A0A511Y7V1</accession>
<dbReference type="OrthoDB" id="3831186at2"/>
<feature type="domain" description="HTH cro/C1-type" evidence="2">
    <location>
        <begin position="8"/>
        <end position="62"/>
    </location>
</feature>
<sequence>MLLLAENLRFLRNELNASQQSVADALLITRGRYSKYEDGASDPPIDILLKISRYYKVSVDLLISIDLRKYKLEELLKLSDNRILLPIKTDSKGENKIEVVPFKASMGYLVGYSDPDYIENLQTMSLPFLNHGKYRAFPVEGDSMPPYKDGNFIIGQYIESLSDLKVGKTYIFITREGITYKRLEDQSSSKIKVSADNKFYQSYEIAKENLLEIWEFRCSIATEEFDRNSSELDNETIIRMFNEIKSDLSKLTS</sequence>
<dbReference type="Gene3D" id="1.10.260.40">
    <property type="entry name" value="lambda repressor-like DNA-binding domains"/>
    <property type="match status" value="1"/>
</dbReference>
<organism evidence="3 4">
    <name type="scientific">Chryseobacterium lathyri</name>
    <dbReference type="NCBI Taxonomy" id="395933"/>
    <lineage>
        <taxon>Bacteria</taxon>
        <taxon>Pseudomonadati</taxon>
        <taxon>Bacteroidota</taxon>
        <taxon>Flavobacteriia</taxon>
        <taxon>Flavobacteriales</taxon>
        <taxon>Weeksellaceae</taxon>
        <taxon>Chryseobacterium group</taxon>
        <taxon>Chryseobacterium</taxon>
    </lineage>
</organism>
<dbReference type="PANTHER" id="PTHR46558">
    <property type="entry name" value="TRACRIPTIONAL REGULATORY PROTEIN-RELATED-RELATED"/>
    <property type="match status" value="1"/>
</dbReference>
<protein>
    <recommendedName>
        <fullName evidence="2">HTH cro/C1-type domain-containing protein</fullName>
    </recommendedName>
</protein>
<dbReference type="CDD" id="cd06529">
    <property type="entry name" value="S24_LexA-like"/>
    <property type="match status" value="1"/>
</dbReference>
<dbReference type="SUPFAM" id="SSF47413">
    <property type="entry name" value="lambda repressor-like DNA-binding domains"/>
    <property type="match status" value="1"/>
</dbReference>
<dbReference type="PROSITE" id="PS50943">
    <property type="entry name" value="HTH_CROC1"/>
    <property type="match status" value="1"/>
</dbReference>
<dbReference type="Proteomes" id="UP000321150">
    <property type="component" value="Unassembled WGS sequence"/>
</dbReference>
<dbReference type="Pfam" id="PF01381">
    <property type="entry name" value="HTH_3"/>
    <property type="match status" value="1"/>
</dbReference>
<dbReference type="EMBL" id="BJYI01000004">
    <property type="protein sequence ID" value="GEN71271.1"/>
    <property type="molecule type" value="Genomic_DNA"/>
</dbReference>
<dbReference type="InterPro" id="IPR039418">
    <property type="entry name" value="LexA-like"/>
</dbReference>
<dbReference type="InterPro" id="IPR001387">
    <property type="entry name" value="Cro/C1-type_HTH"/>
</dbReference>
<gene>
    <name evidence="3" type="ORF">CLA01_13430</name>
</gene>
<dbReference type="InterPro" id="IPR036286">
    <property type="entry name" value="LexA/Signal_pep-like_sf"/>
</dbReference>
<evidence type="ECO:0000256" key="1">
    <source>
        <dbReference type="ARBA" id="ARBA00023125"/>
    </source>
</evidence>
<dbReference type="SMART" id="SM00530">
    <property type="entry name" value="HTH_XRE"/>
    <property type="match status" value="1"/>
</dbReference>
<evidence type="ECO:0000313" key="3">
    <source>
        <dbReference type="EMBL" id="GEN71271.1"/>
    </source>
</evidence>
<dbReference type="RefSeq" id="WP_111959534.1">
    <property type="nucleotide sequence ID" value="NZ_BJYI01000004.1"/>
</dbReference>
<dbReference type="InterPro" id="IPR015927">
    <property type="entry name" value="Peptidase_S24_S26A/B/C"/>
</dbReference>
<proteinExistence type="predicted"/>
<dbReference type="Pfam" id="PF00717">
    <property type="entry name" value="Peptidase_S24"/>
    <property type="match status" value="1"/>
</dbReference>
<dbReference type="Gene3D" id="2.10.109.10">
    <property type="entry name" value="Umud Fragment, subunit A"/>
    <property type="match status" value="1"/>
</dbReference>
<comment type="caution">
    <text evidence="3">The sequence shown here is derived from an EMBL/GenBank/DDBJ whole genome shotgun (WGS) entry which is preliminary data.</text>
</comment>